<evidence type="ECO:0000256" key="3">
    <source>
        <dbReference type="PROSITE-ProRule" id="PRU00023"/>
    </source>
</evidence>
<feature type="compositionally biased region" description="Basic and acidic residues" evidence="4">
    <location>
        <begin position="103"/>
        <end position="141"/>
    </location>
</feature>
<accession>A0A0D6M1D9</accession>
<name>A0A0D6M1D9_9BILA</name>
<evidence type="ECO:0000256" key="1">
    <source>
        <dbReference type="ARBA" id="ARBA00022737"/>
    </source>
</evidence>
<feature type="compositionally biased region" description="Polar residues" evidence="4">
    <location>
        <begin position="221"/>
        <end position="237"/>
    </location>
</feature>
<feature type="compositionally biased region" description="Polar residues" evidence="4">
    <location>
        <begin position="332"/>
        <end position="344"/>
    </location>
</feature>
<feature type="repeat" description="ANK" evidence="3">
    <location>
        <begin position="432"/>
        <end position="464"/>
    </location>
</feature>
<protein>
    <submittedName>
        <fullName evidence="5">Ankyrin repeat protein</fullName>
    </submittedName>
</protein>
<dbReference type="PANTHER" id="PTHR46680:SF3">
    <property type="entry name" value="NF-KAPPA-B INHIBITOR CACTUS"/>
    <property type="match status" value="1"/>
</dbReference>
<evidence type="ECO:0000313" key="6">
    <source>
        <dbReference type="Proteomes" id="UP000054495"/>
    </source>
</evidence>
<gene>
    <name evidence="5" type="ORF">ANCCEY_02817</name>
</gene>
<dbReference type="SUPFAM" id="SSF48403">
    <property type="entry name" value="Ankyrin repeat"/>
    <property type="match status" value="1"/>
</dbReference>
<keyword evidence="6" id="KW-1185">Reference proteome</keyword>
<reference evidence="5 6" key="1">
    <citation type="submission" date="2013-05" db="EMBL/GenBank/DDBJ databases">
        <title>Draft genome of the parasitic nematode Anyclostoma ceylanicum.</title>
        <authorList>
            <person name="Mitreva M."/>
        </authorList>
    </citation>
    <scope>NUCLEOTIDE SEQUENCE [LARGE SCALE GENOMIC DNA]</scope>
</reference>
<dbReference type="AlphaFoldDB" id="A0A0D6M1D9"/>
<dbReference type="GO" id="GO:0071356">
    <property type="term" value="P:cellular response to tumor necrosis factor"/>
    <property type="evidence" value="ECO:0007669"/>
    <property type="project" value="TreeGrafter"/>
</dbReference>
<keyword evidence="1" id="KW-0677">Repeat</keyword>
<feature type="region of interest" description="Disordered" evidence="4">
    <location>
        <begin position="198"/>
        <end position="256"/>
    </location>
</feature>
<dbReference type="InterPro" id="IPR051070">
    <property type="entry name" value="NF-kappa-B_inhibitor"/>
</dbReference>
<dbReference type="SMART" id="SM00248">
    <property type="entry name" value="ANK"/>
    <property type="match status" value="4"/>
</dbReference>
<proteinExistence type="predicted"/>
<dbReference type="GO" id="GO:0005829">
    <property type="term" value="C:cytosol"/>
    <property type="evidence" value="ECO:0007669"/>
    <property type="project" value="TreeGrafter"/>
</dbReference>
<dbReference type="PANTHER" id="PTHR46680">
    <property type="entry name" value="NF-KAPPA-B INHIBITOR ALPHA"/>
    <property type="match status" value="1"/>
</dbReference>
<dbReference type="Proteomes" id="UP000054495">
    <property type="component" value="Unassembled WGS sequence"/>
</dbReference>
<sequence>MPPEPKKGGCLVARAVPLPLGGAATTDLADRMEQLVIEDTSSQRKIDKVANNISPSDFVTLQSIRSSALARKTATTSKFCSGGPALFNDLLNKEPDEEPAPVKSDKVKEADKNEEKKEEAEKPNESSSEKSEKEKPKEGDLLSRGPVKNVRPPQGHHPYSIGPLHYGTAAQSTVHDYSAFSNYGSGYECGSTWSDSPDTFGYVSSSSSPESVGTDHGYHSGSPTLKSPLQNSPFTDHSLTKDGSLFSGGRSETSNVKASELSRLLDNSELPDPLVDFILKYSRRYTEETTSEDPMSSPKHRPPSADSGLDSPMSARSAPHASPEVPTGGNSGPTTPSFNQTRLSPSKGLERSAKQTLRALIPDSEMDDAWAWTLKCIQFAPGTLTHQDDDRDTLLHIVISHHDLAKIYSLVEQQLKLDNAKELRPFDVPNRYNETPLFLAVQQQLKEVVAYLLEVGADPNVQTVRPEREGALHYAAARGMTDIVENSDIHPFYELSDELSWSLPEIVLCHTRGLRINQLNGRGQTALHCAIANHGVIDEQSQKIVDNRDIIVTLLKAGADPTLVDARSGRTVVHYAIETMDPQIIEVLKNNVEEESWTELVNLADFNQEKPMDMFKAGRSLSQNESARSEIFMTLLISGARIQTTQ</sequence>
<dbReference type="PROSITE" id="PS50297">
    <property type="entry name" value="ANK_REP_REGION"/>
    <property type="match status" value="1"/>
</dbReference>
<feature type="region of interest" description="Disordered" evidence="4">
    <location>
        <begin position="287"/>
        <end position="351"/>
    </location>
</feature>
<dbReference type="EMBL" id="KE124820">
    <property type="protein sequence ID" value="EPB78095.1"/>
    <property type="molecule type" value="Genomic_DNA"/>
</dbReference>
<evidence type="ECO:0000256" key="4">
    <source>
        <dbReference type="SAM" id="MobiDB-lite"/>
    </source>
</evidence>
<dbReference type="InterPro" id="IPR036770">
    <property type="entry name" value="Ankyrin_rpt-contain_sf"/>
</dbReference>
<evidence type="ECO:0000313" key="5">
    <source>
        <dbReference type="EMBL" id="EPB78095.1"/>
    </source>
</evidence>
<organism evidence="5 6">
    <name type="scientific">Ancylostoma ceylanicum</name>
    <dbReference type="NCBI Taxonomy" id="53326"/>
    <lineage>
        <taxon>Eukaryota</taxon>
        <taxon>Metazoa</taxon>
        <taxon>Ecdysozoa</taxon>
        <taxon>Nematoda</taxon>
        <taxon>Chromadorea</taxon>
        <taxon>Rhabditida</taxon>
        <taxon>Rhabditina</taxon>
        <taxon>Rhabditomorpha</taxon>
        <taxon>Strongyloidea</taxon>
        <taxon>Ancylostomatidae</taxon>
        <taxon>Ancylostomatinae</taxon>
        <taxon>Ancylostoma</taxon>
    </lineage>
</organism>
<keyword evidence="2 3" id="KW-0040">ANK repeat</keyword>
<dbReference type="Pfam" id="PF00023">
    <property type="entry name" value="Ank"/>
    <property type="match status" value="1"/>
</dbReference>
<feature type="region of interest" description="Disordered" evidence="4">
    <location>
        <begin position="72"/>
        <end position="165"/>
    </location>
</feature>
<evidence type="ECO:0000256" key="2">
    <source>
        <dbReference type="ARBA" id="ARBA00023043"/>
    </source>
</evidence>
<dbReference type="PROSITE" id="PS50088">
    <property type="entry name" value="ANK_REPEAT"/>
    <property type="match status" value="1"/>
</dbReference>
<dbReference type="Gene3D" id="1.25.40.20">
    <property type="entry name" value="Ankyrin repeat-containing domain"/>
    <property type="match status" value="1"/>
</dbReference>
<dbReference type="GO" id="GO:0051059">
    <property type="term" value="F:NF-kappaB binding"/>
    <property type="evidence" value="ECO:0007669"/>
    <property type="project" value="TreeGrafter"/>
</dbReference>
<dbReference type="InterPro" id="IPR002110">
    <property type="entry name" value="Ankyrin_rpt"/>
</dbReference>
<dbReference type="Pfam" id="PF12796">
    <property type="entry name" value="Ank_2"/>
    <property type="match status" value="1"/>
</dbReference>